<dbReference type="Proteomes" id="UP000656804">
    <property type="component" value="Unassembled WGS sequence"/>
</dbReference>
<evidence type="ECO:0000259" key="1">
    <source>
        <dbReference type="Pfam" id="PF08241"/>
    </source>
</evidence>
<dbReference type="InterPro" id="IPR013216">
    <property type="entry name" value="Methyltransf_11"/>
</dbReference>
<dbReference type="InterPro" id="IPR029063">
    <property type="entry name" value="SAM-dependent_MTases_sf"/>
</dbReference>
<proteinExistence type="predicted"/>
<accession>A0A930UZN0</accession>
<sequence length="241" mass="27110">MSQARPGPLAGARPSPNIWHHTETYELENRAFDPDGLVWTTMRGVRDWQGAAVLDLGCGTGFHLPYFSRTAAHVVGVEPHPELVALARRRTRRLEHVEVHQGLAQRLPLPTDSVDVVHARWAYFFGPGCEPGLAELERVVRPGGVAFVIDNDPTRGTFGPWFREGFPDHHSPATVADFWAAQGFDRSPVMTRWAFDSFDDLASVVRIELPGHVAHRVIAEHRRSSPVPEVAYAVDVWWRRY</sequence>
<dbReference type="SUPFAM" id="SSF53335">
    <property type="entry name" value="S-adenosyl-L-methionine-dependent methyltransferases"/>
    <property type="match status" value="1"/>
</dbReference>
<organism evidence="2 3">
    <name type="scientific">Nocardioides acrostichi</name>
    <dbReference type="NCBI Taxonomy" id="2784339"/>
    <lineage>
        <taxon>Bacteria</taxon>
        <taxon>Bacillati</taxon>
        <taxon>Actinomycetota</taxon>
        <taxon>Actinomycetes</taxon>
        <taxon>Propionibacteriales</taxon>
        <taxon>Nocardioidaceae</taxon>
        <taxon>Nocardioides</taxon>
    </lineage>
</organism>
<dbReference type="AlphaFoldDB" id="A0A930UZN0"/>
<name>A0A930UZN0_9ACTN</name>
<gene>
    <name evidence="2" type="ORF">ISG29_19395</name>
</gene>
<keyword evidence="3" id="KW-1185">Reference proteome</keyword>
<comment type="caution">
    <text evidence="2">The sequence shown here is derived from an EMBL/GenBank/DDBJ whole genome shotgun (WGS) entry which is preliminary data.</text>
</comment>
<reference evidence="2" key="1">
    <citation type="submission" date="2020-11" db="EMBL/GenBank/DDBJ databases">
        <title>Nocardioides sp. CBS4Y-1, whole genome shotgun sequence.</title>
        <authorList>
            <person name="Tuo L."/>
        </authorList>
    </citation>
    <scope>NUCLEOTIDE SEQUENCE</scope>
    <source>
        <strain evidence="2">CBS4Y-1</strain>
    </source>
</reference>
<dbReference type="CDD" id="cd02440">
    <property type="entry name" value="AdoMet_MTases"/>
    <property type="match status" value="1"/>
</dbReference>
<dbReference type="EMBL" id="JADIVZ010000016">
    <property type="protein sequence ID" value="MBF4163843.1"/>
    <property type="molecule type" value="Genomic_DNA"/>
</dbReference>
<evidence type="ECO:0000313" key="2">
    <source>
        <dbReference type="EMBL" id="MBF4163843.1"/>
    </source>
</evidence>
<dbReference type="InterPro" id="IPR050508">
    <property type="entry name" value="Methyltransf_Superfamily"/>
</dbReference>
<keyword evidence="2" id="KW-0808">Transferase</keyword>
<keyword evidence="2" id="KW-0489">Methyltransferase</keyword>
<evidence type="ECO:0000313" key="3">
    <source>
        <dbReference type="Proteomes" id="UP000656804"/>
    </source>
</evidence>
<dbReference type="GO" id="GO:0032259">
    <property type="term" value="P:methylation"/>
    <property type="evidence" value="ECO:0007669"/>
    <property type="project" value="UniProtKB-KW"/>
</dbReference>
<protein>
    <submittedName>
        <fullName evidence="2">Class I SAM-dependent methyltransferase</fullName>
    </submittedName>
</protein>
<dbReference type="GO" id="GO:0008757">
    <property type="term" value="F:S-adenosylmethionine-dependent methyltransferase activity"/>
    <property type="evidence" value="ECO:0007669"/>
    <property type="project" value="InterPro"/>
</dbReference>
<dbReference type="Pfam" id="PF08241">
    <property type="entry name" value="Methyltransf_11"/>
    <property type="match status" value="1"/>
</dbReference>
<dbReference type="PANTHER" id="PTHR42912">
    <property type="entry name" value="METHYLTRANSFERASE"/>
    <property type="match status" value="1"/>
</dbReference>
<feature type="domain" description="Methyltransferase type 11" evidence="1">
    <location>
        <begin position="54"/>
        <end position="147"/>
    </location>
</feature>
<dbReference type="Gene3D" id="3.40.50.150">
    <property type="entry name" value="Vaccinia Virus protein VP39"/>
    <property type="match status" value="1"/>
</dbReference>
<dbReference type="PANTHER" id="PTHR42912:SF95">
    <property type="entry name" value="METHYLTRANSFERASE TYPE 11 DOMAIN-CONTAINING PROTEIN"/>
    <property type="match status" value="1"/>
</dbReference>